<accession>A0ABV7GVQ2</accession>
<proteinExistence type="predicted"/>
<dbReference type="Proteomes" id="UP001595632">
    <property type="component" value="Unassembled WGS sequence"/>
</dbReference>
<gene>
    <name evidence="4" type="ORF">ACFOGP_16275</name>
</gene>
<organism evidence="4 5">
    <name type="scientific">Psychromarinibacter halotolerans</name>
    <dbReference type="NCBI Taxonomy" id="1775175"/>
    <lineage>
        <taxon>Bacteria</taxon>
        <taxon>Pseudomonadati</taxon>
        <taxon>Pseudomonadota</taxon>
        <taxon>Alphaproteobacteria</taxon>
        <taxon>Rhodobacterales</taxon>
        <taxon>Paracoccaceae</taxon>
        <taxon>Psychromarinibacter</taxon>
    </lineage>
</organism>
<dbReference type="EMBL" id="JBHRTB010000010">
    <property type="protein sequence ID" value="MFC3144280.1"/>
    <property type="molecule type" value="Genomic_DNA"/>
</dbReference>
<dbReference type="InterPro" id="IPR013320">
    <property type="entry name" value="ConA-like_dom_sf"/>
</dbReference>
<feature type="non-terminal residue" evidence="4">
    <location>
        <position position="1"/>
    </location>
</feature>
<dbReference type="Pfam" id="PF17851">
    <property type="entry name" value="GH43_C2"/>
    <property type="match status" value="2"/>
</dbReference>
<dbReference type="InterPro" id="IPR041690">
    <property type="entry name" value="Cadherin_5"/>
</dbReference>
<feature type="domain" description="Beta-xylosidase C-terminal Concanavalin A-like" evidence="2">
    <location>
        <begin position="807"/>
        <end position="988"/>
    </location>
</feature>
<dbReference type="Pfam" id="PF17892">
    <property type="entry name" value="Cadherin_5"/>
    <property type="match status" value="4"/>
</dbReference>
<dbReference type="Gene3D" id="2.60.40.2810">
    <property type="match status" value="1"/>
</dbReference>
<evidence type="ECO:0000259" key="3">
    <source>
        <dbReference type="Pfam" id="PF17892"/>
    </source>
</evidence>
<protein>
    <submittedName>
        <fullName evidence="4">Cadherin-like domain-containing protein</fullName>
    </submittedName>
</protein>
<feature type="domain" description="Beta-xylosidase C-terminal Concanavalin A-like" evidence="2">
    <location>
        <begin position="198"/>
        <end position="385"/>
    </location>
</feature>
<feature type="domain" description="Cadherin-like" evidence="3">
    <location>
        <begin position="403"/>
        <end position="491"/>
    </location>
</feature>
<dbReference type="RefSeq" id="WP_379561201.1">
    <property type="nucleotide sequence ID" value="NZ_JBHRTB010000010.1"/>
</dbReference>
<dbReference type="NCBIfam" id="NF012211">
    <property type="entry name" value="tand_rpt_95"/>
    <property type="match status" value="4"/>
</dbReference>
<feature type="domain" description="Cadherin-like" evidence="3">
    <location>
        <begin position="96"/>
        <end position="190"/>
    </location>
</feature>
<dbReference type="Pfam" id="PF13385">
    <property type="entry name" value="Laminin_G_3"/>
    <property type="match status" value="1"/>
</dbReference>
<evidence type="ECO:0000259" key="2">
    <source>
        <dbReference type="Pfam" id="PF17851"/>
    </source>
</evidence>
<comment type="caution">
    <text evidence="4">The sequence shown here is derived from an EMBL/GenBank/DDBJ whole genome shotgun (WGS) entry which is preliminary data.</text>
</comment>
<name>A0ABV7GVQ2_9RHOB</name>
<dbReference type="Gene3D" id="2.60.40.3440">
    <property type="match status" value="3"/>
</dbReference>
<evidence type="ECO:0000313" key="4">
    <source>
        <dbReference type="EMBL" id="MFC3144280.1"/>
    </source>
</evidence>
<feature type="region of interest" description="Disordered" evidence="1">
    <location>
        <begin position="90"/>
        <end position="109"/>
    </location>
</feature>
<feature type="domain" description="Cadherin-like" evidence="3">
    <location>
        <begin position="1009"/>
        <end position="1099"/>
    </location>
</feature>
<sequence length="1555" mass="164247">NVPGISAGQEYEIAITFGPGGASVWVDGALMGTTPLAMDWTQNVEVIQWGGRGWASASGQAGFDAPFEGVISDRQIYDAELSPEEIATLASTSGATNDAPTPADDAVTTDEDTPLVIDVADLLANDTDPEGDPLSVTGIATQPANGTAVYDAVAGTVTYTPINGYEGTDTFTYSVSDGTTTSTATVEVSVIPAPGPTSDDFAGAVLDPAWTFVGPAGTGSSLDTGAADAFLSLVTPDGNFDVWGVNNGAGVVQEIADEDFSVEARFLSIPSERFQMQGFIVEQDADNWLRFDTYSDGAQLFAYGAITIDGVSATAFEVPVPGGVAPFLRLSRDGDLWTLEYSQDAQTWTEAGSFTHAMEAATFGLFAGNLEGADGFTAQVDYVEFASDPILDEDGDFVPSGVPEAVGDALSTEPDTGLTFSAEDLLANDTDPDGDPLTVVSVGTPSNGALVDNGDGTFTYTPDTGFVGTDSFTYTVSDGDNTDSATVVVSVQPPSVFDAFSDDFSSPALDDGWTFKGITGSATLATTETDAIVLLDSPQGIPVSASDVMTTPRLMQDVADGDFQISAGFLNEPQTLYQEHGLLVVQDDGNWIRFDLAFTHLGLTLIVGQIVNGSTTYPLFDGSIVAGEVSDFRITRTGDDFVFETSSDGVNWQQAYTLTRDMTVTEVGTFAGTAPYQNNPPPGYTAQLDYFESSTDPIIDEDGDLSDNRAPVAVDDEVQIDPETVLVLTEDDLLGNDSDPDGDPLSIASIGTTSNGTLVDNGDGTFTYTPNTGFEGSDSFTYTVTDGEFTDTGTVSITVAEPPALVSDDFADATLDAVWRIEGPGTISSALATNATDAFLALITPDGDHDIWNVNNAARVMQTIADEDFAVETRFLSMPSQQYQMQGFLVEEDAQNWVRFDVYHDGSQLRAFGAITVNGVSSAAFDIVIPGGSAPFLRLDRTGDVWTFEYSTDNETWLTAGTVSHALDVSSAGVFAGNVGDAPGFTGMVDYIEFEGVPIIDEDASFEPVNVAPEASDDTFYTAQDTTIVLTAEDLLANDSDPNGDTLSVVDVGTPSNGDLVDNGDGTWSYTPDLGFSGTDSFVYTVSDGELTDTATVEILSNNVIDVWYGSDQTFGAIGETQEWVNILGTVYGDVTSLSYTLNGGAPQGLSIGADTRRLHDTGDFNVEIAYSALDGSATDDLVTITAVMSSGEVFTRDVTIDYESGNTWSPNYSIDWQSAAALEDVVQVVDGTWEIGSDGARPVDLGYDRLLTLGDDSWDNYQLTMTVTPHDLLNQDPRGRDGGAFGIGMLWGGHTDDPVSGFQPHSGWEPGAAFVFQDTDGDGIAQLSLHPSVDFFNTLGNQSILMDEDLTYNITMQVEQVGLYDRLYSIKVWEEGTSEPIDWTLQGVQTFDLDEAPATGSIYLNAHYNDVSFGDLTVTEIAGRDIVQGDDTAEILAAVDTGDANPGGGELDVFVGAGGADIFVFGDVDGAYYGTDGDADYGFVWDFAAGEDQVQLWGADTDYVLVEDQAGLTPGTAIYLSEGGGTELVGLLNGVYDLDLTSGTFLYTGSDLLT</sequence>
<feature type="compositionally biased region" description="Low complexity" evidence="1">
    <location>
        <begin position="95"/>
        <end position="106"/>
    </location>
</feature>
<dbReference type="SUPFAM" id="SSF49899">
    <property type="entry name" value="Concanavalin A-like lectins/glucanases"/>
    <property type="match status" value="4"/>
</dbReference>
<evidence type="ECO:0000256" key="1">
    <source>
        <dbReference type="SAM" id="MobiDB-lite"/>
    </source>
</evidence>
<dbReference type="Gene3D" id="2.60.120.200">
    <property type="match status" value="4"/>
</dbReference>
<keyword evidence="5" id="KW-1185">Reference proteome</keyword>
<evidence type="ECO:0000313" key="5">
    <source>
        <dbReference type="Proteomes" id="UP001595632"/>
    </source>
</evidence>
<dbReference type="InterPro" id="IPR041542">
    <property type="entry name" value="GH43_C2"/>
</dbReference>
<feature type="domain" description="Cadherin-like" evidence="3">
    <location>
        <begin position="708"/>
        <end position="799"/>
    </location>
</feature>
<reference evidence="5" key="1">
    <citation type="journal article" date="2019" name="Int. J. Syst. Evol. Microbiol.">
        <title>The Global Catalogue of Microorganisms (GCM) 10K type strain sequencing project: providing services to taxonomists for standard genome sequencing and annotation.</title>
        <authorList>
            <consortium name="The Broad Institute Genomics Platform"/>
            <consortium name="The Broad Institute Genome Sequencing Center for Infectious Disease"/>
            <person name="Wu L."/>
            <person name="Ma J."/>
        </authorList>
    </citation>
    <scope>NUCLEOTIDE SEQUENCE [LARGE SCALE GENOMIC DNA]</scope>
    <source>
        <strain evidence="5">KCTC 52366</strain>
    </source>
</reference>